<accession>A0A6G1L7H8</accession>
<feature type="region of interest" description="Disordered" evidence="1">
    <location>
        <begin position="61"/>
        <end position="122"/>
    </location>
</feature>
<name>A0A6G1L7H8_9PEZI</name>
<feature type="compositionally biased region" description="Basic and acidic residues" evidence="1">
    <location>
        <begin position="75"/>
        <end position="110"/>
    </location>
</feature>
<keyword evidence="3" id="KW-1185">Reference proteome</keyword>
<evidence type="ECO:0000256" key="1">
    <source>
        <dbReference type="SAM" id="MobiDB-lite"/>
    </source>
</evidence>
<dbReference type="EMBL" id="ML995839">
    <property type="protein sequence ID" value="KAF2768891.1"/>
    <property type="molecule type" value="Genomic_DNA"/>
</dbReference>
<dbReference type="OrthoDB" id="10057496at2759"/>
<reference evidence="2" key="1">
    <citation type="journal article" date="2020" name="Stud. Mycol.">
        <title>101 Dothideomycetes genomes: a test case for predicting lifestyles and emergence of pathogens.</title>
        <authorList>
            <person name="Haridas S."/>
            <person name="Albert R."/>
            <person name="Binder M."/>
            <person name="Bloem J."/>
            <person name="Labutti K."/>
            <person name="Salamov A."/>
            <person name="Andreopoulos B."/>
            <person name="Baker S."/>
            <person name="Barry K."/>
            <person name="Bills G."/>
            <person name="Bluhm B."/>
            <person name="Cannon C."/>
            <person name="Castanera R."/>
            <person name="Culley D."/>
            <person name="Daum C."/>
            <person name="Ezra D."/>
            <person name="Gonzalez J."/>
            <person name="Henrissat B."/>
            <person name="Kuo A."/>
            <person name="Liang C."/>
            <person name="Lipzen A."/>
            <person name="Lutzoni F."/>
            <person name="Magnuson J."/>
            <person name="Mondo S."/>
            <person name="Nolan M."/>
            <person name="Ohm R."/>
            <person name="Pangilinan J."/>
            <person name="Park H.-J."/>
            <person name="Ramirez L."/>
            <person name="Alfaro M."/>
            <person name="Sun H."/>
            <person name="Tritt A."/>
            <person name="Yoshinaga Y."/>
            <person name="Zwiers L.-H."/>
            <person name="Turgeon B."/>
            <person name="Goodwin S."/>
            <person name="Spatafora J."/>
            <person name="Crous P."/>
            <person name="Grigoriev I."/>
        </authorList>
    </citation>
    <scope>NUCLEOTIDE SEQUENCE</scope>
    <source>
        <strain evidence="2">CBS 116005</strain>
    </source>
</reference>
<evidence type="ECO:0000313" key="2">
    <source>
        <dbReference type="EMBL" id="KAF2768891.1"/>
    </source>
</evidence>
<dbReference type="Proteomes" id="UP000799436">
    <property type="component" value="Unassembled WGS sequence"/>
</dbReference>
<organism evidence="2 3">
    <name type="scientific">Teratosphaeria nubilosa</name>
    <dbReference type="NCBI Taxonomy" id="161662"/>
    <lineage>
        <taxon>Eukaryota</taxon>
        <taxon>Fungi</taxon>
        <taxon>Dikarya</taxon>
        <taxon>Ascomycota</taxon>
        <taxon>Pezizomycotina</taxon>
        <taxon>Dothideomycetes</taxon>
        <taxon>Dothideomycetidae</taxon>
        <taxon>Mycosphaerellales</taxon>
        <taxon>Teratosphaeriaceae</taxon>
        <taxon>Teratosphaeria</taxon>
    </lineage>
</organism>
<sequence>MPSAPQGWRAEDGYQYSSSPPPAKPVMYFCPPPPLCVAGPLGIYNINVGLPPPPPKVEVKVECTPKSAKASEAQSKAKDAPMKEIKLPPPPPKEEKKEESKSEEKGESKKKTNLCKPPSMPSGANYMFPAQDEHTQINIFRKAAKVWDPKYEGVKLGFRMFTVDTSKTVKSMIEHVRADAKAADVDLAEHCKGWAATEVLEGGSSTWFKGTTIEYTSDKAKGTLKSMGWNKKRGTDLPPVWICVHKV</sequence>
<protein>
    <submittedName>
        <fullName evidence="2">Uncharacterized protein</fullName>
    </submittedName>
</protein>
<evidence type="ECO:0000313" key="3">
    <source>
        <dbReference type="Proteomes" id="UP000799436"/>
    </source>
</evidence>
<dbReference type="AlphaFoldDB" id="A0A6G1L7H8"/>
<proteinExistence type="predicted"/>
<gene>
    <name evidence="2" type="ORF">EJ03DRAFT_383018</name>
</gene>